<protein>
    <submittedName>
        <fullName evidence="1">Uncharacterized protein</fullName>
    </submittedName>
</protein>
<keyword evidence="2" id="KW-1185">Reference proteome</keyword>
<dbReference type="AlphaFoldDB" id="A0AA41UQN7"/>
<dbReference type="Proteomes" id="UP001165427">
    <property type="component" value="Unassembled WGS sequence"/>
</dbReference>
<gene>
    <name evidence="1" type="ORF">MRX98_13280</name>
</gene>
<organism evidence="1 2">
    <name type="scientific">Desulfatitalea alkaliphila</name>
    <dbReference type="NCBI Taxonomy" id="2929485"/>
    <lineage>
        <taxon>Bacteria</taxon>
        <taxon>Pseudomonadati</taxon>
        <taxon>Thermodesulfobacteriota</taxon>
        <taxon>Desulfobacteria</taxon>
        <taxon>Desulfobacterales</taxon>
        <taxon>Desulfosarcinaceae</taxon>
        <taxon>Desulfatitalea</taxon>
    </lineage>
</organism>
<evidence type="ECO:0000313" key="1">
    <source>
        <dbReference type="EMBL" id="MCJ8501553.1"/>
    </source>
</evidence>
<proteinExistence type="predicted"/>
<dbReference type="EMBL" id="JALJRB010000014">
    <property type="protein sequence ID" value="MCJ8501553.1"/>
    <property type="molecule type" value="Genomic_DNA"/>
</dbReference>
<sequence>MTVSATLVLANHRPEIIPLARQLMAVHDTILLEEPPEKCFDPMLDGKISIDTYLEDQDLEYPEFSHKMARVLRERHRAGSRLVQIEPFIEVLLSIHDRFANGEGPQDLPAGTEMYRVYRAEHLATKALIDFYRASGRDDFDATLDAVKRFAKADAQRFALRDQMRAEAMVALVQNSGKVYIEAGQIHYPLWLELKRRLPAGFPLQVHFLMTAVVRRLGYHRHLFGPGDLLTLYYRFHPRDRFDNEDLFAARALIYNKLILKEEIAADADTYPHTRDELEVGSVTDQLSLDDCRRLYPLVRRASTPTSREIVAGYLGLRRGRG</sequence>
<accession>A0AA41UQN7</accession>
<evidence type="ECO:0000313" key="2">
    <source>
        <dbReference type="Proteomes" id="UP001165427"/>
    </source>
</evidence>
<comment type="caution">
    <text evidence="1">The sequence shown here is derived from an EMBL/GenBank/DDBJ whole genome shotgun (WGS) entry which is preliminary data.</text>
</comment>
<reference evidence="1" key="1">
    <citation type="submission" date="2022-04" db="EMBL/GenBank/DDBJ databases">
        <title>Desulfatitalea alkaliphila sp. nov., a novel anaerobic sulfate-reducing bacterium isolated from terrestrial mud volcano, Taman Peninsula, Russia.</title>
        <authorList>
            <person name="Khomyakova M.A."/>
            <person name="Merkel A.Y."/>
            <person name="Slobodkin A.I."/>
        </authorList>
    </citation>
    <scope>NUCLEOTIDE SEQUENCE</scope>
    <source>
        <strain evidence="1">M08but</strain>
    </source>
</reference>
<dbReference type="RefSeq" id="WP_246909580.1">
    <property type="nucleotide sequence ID" value="NZ_JALJRB010000014.1"/>
</dbReference>
<name>A0AA41UQN7_9BACT</name>